<reference evidence="2" key="1">
    <citation type="submission" date="2023-10" db="EMBL/GenBank/DDBJ databases">
        <authorList>
            <person name="Chen Y."/>
            <person name="Shah S."/>
            <person name="Dougan E. K."/>
            <person name="Thang M."/>
            <person name="Chan C."/>
        </authorList>
    </citation>
    <scope>NUCLEOTIDE SEQUENCE [LARGE SCALE GENOMIC DNA]</scope>
</reference>
<feature type="compositionally biased region" description="Basic and acidic residues" evidence="1">
    <location>
        <begin position="56"/>
        <end position="72"/>
    </location>
</feature>
<accession>A0ABN9VJ77</accession>
<keyword evidence="3" id="KW-1185">Reference proteome</keyword>
<protein>
    <submittedName>
        <fullName evidence="2">Uncharacterized protein</fullName>
    </submittedName>
</protein>
<evidence type="ECO:0000313" key="2">
    <source>
        <dbReference type="EMBL" id="CAK0873313.1"/>
    </source>
</evidence>
<sequence length="132" mass="14175">MSIATFSSLLPPPPSGFLPAFVPAFPHLPSTSPPWGLQAAQLSPLREFLGGQRGDSLAERHEAIHSDADRQISVRPHTSSPHDFRRHDVARTGLPIFHASFLAALQDRTTHEGLIADGGYEDASDDGESSIG</sequence>
<dbReference type="Proteomes" id="UP001189429">
    <property type="component" value="Unassembled WGS sequence"/>
</dbReference>
<feature type="region of interest" description="Disordered" evidence="1">
    <location>
        <begin position="53"/>
        <end position="86"/>
    </location>
</feature>
<comment type="caution">
    <text evidence="2">The sequence shown here is derived from an EMBL/GenBank/DDBJ whole genome shotgun (WGS) entry which is preliminary data.</text>
</comment>
<dbReference type="EMBL" id="CAUYUJ010017269">
    <property type="protein sequence ID" value="CAK0873313.1"/>
    <property type="molecule type" value="Genomic_DNA"/>
</dbReference>
<evidence type="ECO:0000313" key="3">
    <source>
        <dbReference type="Proteomes" id="UP001189429"/>
    </source>
</evidence>
<organism evidence="2 3">
    <name type="scientific">Prorocentrum cordatum</name>
    <dbReference type="NCBI Taxonomy" id="2364126"/>
    <lineage>
        <taxon>Eukaryota</taxon>
        <taxon>Sar</taxon>
        <taxon>Alveolata</taxon>
        <taxon>Dinophyceae</taxon>
        <taxon>Prorocentrales</taxon>
        <taxon>Prorocentraceae</taxon>
        <taxon>Prorocentrum</taxon>
    </lineage>
</organism>
<evidence type="ECO:0000256" key="1">
    <source>
        <dbReference type="SAM" id="MobiDB-lite"/>
    </source>
</evidence>
<gene>
    <name evidence="2" type="ORF">PCOR1329_LOCUS58565</name>
</gene>
<name>A0ABN9VJ77_9DINO</name>
<proteinExistence type="predicted"/>